<dbReference type="PANTHER" id="PTHR45632">
    <property type="entry name" value="LD33804P"/>
    <property type="match status" value="1"/>
</dbReference>
<dbReference type="SUPFAM" id="SSF117281">
    <property type="entry name" value="Kelch motif"/>
    <property type="match status" value="1"/>
</dbReference>
<dbReference type="InterPro" id="IPR015915">
    <property type="entry name" value="Kelch-typ_b-propeller"/>
</dbReference>
<dbReference type="Pfam" id="PF01344">
    <property type="entry name" value="Kelch_1"/>
    <property type="match status" value="1"/>
</dbReference>
<protein>
    <submittedName>
        <fullName evidence="2">N-acetylneuraminic acid mutarotase</fullName>
    </submittedName>
</protein>
<dbReference type="RefSeq" id="WP_132708944.1">
    <property type="nucleotide sequence ID" value="NZ_JACIGF010000008.1"/>
</dbReference>
<gene>
    <name evidence="2" type="ORF">EV659_108110</name>
</gene>
<dbReference type="Proteomes" id="UP000295399">
    <property type="component" value="Unassembled WGS sequence"/>
</dbReference>
<dbReference type="PROSITE" id="PS51257">
    <property type="entry name" value="PROKAR_LIPOPROTEIN"/>
    <property type="match status" value="1"/>
</dbReference>
<evidence type="ECO:0000256" key="1">
    <source>
        <dbReference type="SAM" id="SignalP"/>
    </source>
</evidence>
<dbReference type="OrthoDB" id="9769308at2"/>
<sequence length="352" mass="35590">MAWKPFAALIATLALAACALRPDPATKPAAQALVTDRAAMPVALADNAVAALERDGRPFFYSVAGQGSAGPYRDGSRLAFEYDALDDRWRALPPLPGTRGLVGVAAAGVGGRLYLVGGTWGDGSGRLAETALVFDPATRAYAPLPTPPLPVAHALIGVYAERYLVLVAGRAEGGAVAAVQVFDTEAEEWFPASQLPGPGRFGHAGGLVGDTLLVTGGRRAPGGAPVAGSWAGTINPDDPSVIDWEPVPDPPGAPLFAAAGGGVAASGWVVVAGGTASADLSPAEGAPARAAVHVFDLDSRQWIGEGRRRVATMAHRGLVSDGDQIYTLGGRGPGGVITGAVIPVALGPQPRG</sequence>
<dbReference type="Gene3D" id="2.120.10.80">
    <property type="entry name" value="Kelch-type beta propeller"/>
    <property type="match status" value="2"/>
</dbReference>
<evidence type="ECO:0000313" key="3">
    <source>
        <dbReference type="Proteomes" id="UP000295399"/>
    </source>
</evidence>
<dbReference type="EMBL" id="SLXO01000008">
    <property type="protein sequence ID" value="TCP33011.1"/>
    <property type="molecule type" value="Genomic_DNA"/>
</dbReference>
<evidence type="ECO:0000313" key="2">
    <source>
        <dbReference type="EMBL" id="TCP33011.1"/>
    </source>
</evidence>
<dbReference type="AlphaFoldDB" id="A0A4R2PFS6"/>
<comment type="caution">
    <text evidence="2">The sequence shown here is derived from an EMBL/GenBank/DDBJ whole genome shotgun (WGS) entry which is preliminary data.</text>
</comment>
<organism evidence="2 3">
    <name type="scientific">Rhodothalassium salexigens DSM 2132</name>
    <dbReference type="NCBI Taxonomy" id="1188247"/>
    <lineage>
        <taxon>Bacteria</taxon>
        <taxon>Pseudomonadati</taxon>
        <taxon>Pseudomonadota</taxon>
        <taxon>Alphaproteobacteria</taxon>
        <taxon>Rhodothalassiales</taxon>
        <taxon>Rhodothalassiaceae</taxon>
        <taxon>Rhodothalassium</taxon>
    </lineage>
</organism>
<keyword evidence="3" id="KW-1185">Reference proteome</keyword>
<feature type="chain" id="PRO_5021013862" evidence="1">
    <location>
        <begin position="17"/>
        <end position="352"/>
    </location>
</feature>
<accession>A0A4R2PFS6</accession>
<name>A0A4R2PFS6_RHOSA</name>
<proteinExistence type="predicted"/>
<dbReference type="InterPro" id="IPR006652">
    <property type="entry name" value="Kelch_1"/>
</dbReference>
<keyword evidence="1" id="KW-0732">Signal</keyword>
<feature type="signal peptide" evidence="1">
    <location>
        <begin position="1"/>
        <end position="16"/>
    </location>
</feature>
<reference evidence="2 3" key="1">
    <citation type="submission" date="2019-03" db="EMBL/GenBank/DDBJ databases">
        <title>Genomic Encyclopedia of Type Strains, Phase IV (KMG-IV): sequencing the most valuable type-strain genomes for metagenomic binning, comparative biology and taxonomic classification.</title>
        <authorList>
            <person name="Goeker M."/>
        </authorList>
    </citation>
    <scope>NUCLEOTIDE SEQUENCE [LARGE SCALE GENOMIC DNA]</scope>
    <source>
        <strain evidence="2 3">DSM 2132</strain>
    </source>
</reference>
<dbReference type="InParanoid" id="A0A4R2PFS6"/>